<proteinExistence type="predicted"/>
<protein>
    <submittedName>
        <fullName evidence="1">Uncharacterized protein</fullName>
    </submittedName>
</protein>
<accession>A0A8R7PPH1</accession>
<name>A0A8R7PPH1_TRIUA</name>
<dbReference type="Gramene" id="TuG1812G0300001629.01.T01">
    <property type="protein sequence ID" value="TuG1812G0300001629.01.T01.cds317344"/>
    <property type="gene ID" value="TuG1812G0300001629.01"/>
</dbReference>
<dbReference type="Proteomes" id="UP000015106">
    <property type="component" value="Chromosome 3"/>
</dbReference>
<reference evidence="1" key="2">
    <citation type="submission" date="2018-03" db="EMBL/GenBank/DDBJ databases">
        <title>The Triticum urartu genome reveals the dynamic nature of wheat genome evolution.</title>
        <authorList>
            <person name="Ling H."/>
            <person name="Ma B."/>
            <person name="Shi X."/>
            <person name="Liu H."/>
            <person name="Dong L."/>
            <person name="Sun H."/>
            <person name="Cao Y."/>
            <person name="Gao Q."/>
            <person name="Zheng S."/>
            <person name="Li Y."/>
            <person name="Yu Y."/>
            <person name="Du H."/>
            <person name="Qi M."/>
            <person name="Li Y."/>
            <person name="Yu H."/>
            <person name="Cui Y."/>
            <person name="Wang N."/>
            <person name="Chen C."/>
            <person name="Wu H."/>
            <person name="Zhao Y."/>
            <person name="Zhang J."/>
            <person name="Li Y."/>
            <person name="Zhou W."/>
            <person name="Zhang B."/>
            <person name="Hu W."/>
            <person name="Eijk M."/>
            <person name="Tang J."/>
            <person name="Witsenboer H."/>
            <person name="Zhao S."/>
            <person name="Li Z."/>
            <person name="Zhang A."/>
            <person name="Wang D."/>
            <person name="Liang C."/>
        </authorList>
    </citation>
    <scope>NUCLEOTIDE SEQUENCE [LARGE SCALE GENOMIC DNA]</scope>
    <source>
        <strain evidence="1">cv. G1812</strain>
    </source>
</reference>
<dbReference type="EnsemblPlants" id="TuG1812G0300001629.01.T01">
    <property type="protein sequence ID" value="TuG1812G0300001629.01.T01.cds317344"/>
    <property type="gene ID" value="TuG1812G0300001629.01"/>
</dbReference>
<evidence type="ECO:0000313" key="1">
    <source>
        <dbReference type="EnsemblPlants" id="TuG1812G0300001629.01.T01.cds317344"/>
    </source>
</evidence>
<organism evidence="1 2">
    <name type="scientific">Triticum urartu</name>
    <name type="common">Red wild einkorn</name>
    <name type="synonym">Crithodium urartu</name>
    <dbReference type="NCBI Taxonomy" id="4572"/>
    <lineage>
        <taxon>Eukaryota</taxon>
        <taxon>Viridiplantae</taxon>
        <taxon>Streptophyta</taxon>
        <taxon>Embryophyta</taxon>
        <taxon>Tracheophyta</taxon>
        <taxon>Spermatophyta</taxon>
        <taxon>Magnoliopsida</taxon>
        <taxon>Liliopsida</taxon>
        <taxon>Poales</taxon>
        <taxon>Poaceae</taxon>
        <taxon>BOP clade</taxon>
        <taxon>Pooideae</taxon>
        <taxon>Triticodae</taxon>
        <taxon>Triticeae</taxon>
        <taxon>Triticinae</taxon>
        <taxon>Triticum</taxon>
    </lineage>
</organism>
<dbReference type="AlphaFoldDB" id="A0A8R7PPH1"/>
<reference evidence="1" key="3">
    <citation type="submission" date="2022-06" db="UniProtKB">
        <authorList>
            <consortium name="EnsemblPlants"/>
        </authorList>
    </citation>
    <scope>IDENTIFICATION</scope>
</reference>
<keyword evidence="2" id="KW-1185">Reference proteome</keyword>
<sequence>MHALFHIMDPTVQINLHPLGEYSDNNIWEVFSMFRCSLLVISQITNLPTDTLQTLYWQQWLCALLEYRGPMIF</sequence>
<evidence type="ECO:0000313" key="2">
    <source>
        <dbReference type="Proteomes" id="UP000015106"/>
    </source>
</evidence>
<reference evidence="2" key="1">
    <citation type="journal article" date="2013" name="Nature">
        <title>Draft genome of the wheat A-genome progenitor Triticum urartu.</title>
        <authorList>
            <person name="Ling H.Q."/>
            <person name="Zhao S."/>
            <person name="Liu D."/>
            <person name="Wang J."/>
            <person name="Sun H."/>
            <person name="Zhang C."/>
            <person name="Fan H."/>
            <person name="Li D."/>
            <person name="Dong L."/>
            <person name="Tao Y."/>
            <person name="Gao C."/>
            <person name="Wu H."/>
            <person name="Li Y."/>
            <person name="Cui Y."/>
            <person name="Guo X."/>
            <person name="Zheng S."/>
            <person name="Wang B."/>
            <person name="Yu K."/>
            <person name="Liang Q."/>
            <person name="Yang W."/>
            <person name="Lou X."/>
            <person name="Chen J."/>
            <person name="Feng M."/>
            <person name="Jian J."/>
            <person name="Zhang X."/>
            <person name="Luo G."/>
            <person name="Jiang Y."/>
            <person name="Liu J."/>
            <person name="Wang Z."/>
            <person name="Sha Y."/>
            <person name="Zhang B."/>
            <person name="Wu H."/>
            <person name="Tang D."/>
            <person name="Shen Q."/>
            <person name="Xue P."/>
            <person name="Zou S."/>
            <person name="Wang X."/>
            <person name="Liu X."/>
            <person name="Wang F."/>
            <person name="Yang Y."/>
            <person name="An X."/>
            <person name="Dong Z."/>
            <person name="Zhang K."/>
            <person name="Zhang X."/>
            <person name="Luo M.C."/>
            <person name="Dvorak J."/>
            <person name="Tong Y."/>
            <person name="Wang J."/>
            <person name="Yang H."/>
            <person name="Li Z."/>
            <person name="Wang D."/>
            <person name="Zhang A."/>
            <person name="Wang J."/>
        </authorList>
    </citation>
    <scope>NUCLEOTIDE SEQUENCE</scope>
    <source>
        <strain evidence="2">cv. G1812</strain>
    </source>
</reference>